<dbReference type="GO" id="GO:0005615">
    <property type="term" value="C:extracellular space"/>
    <property type="evidence" value="ECO:0007669"/>
    <property type="project" value="InterPro"/>
</dbReference>
<evidence type="ECO:0000313" key="5">
    <source>
        <dbReference type="EnsemblMetazoa" id="PPAI008529-PA"/>
    </source>
</evidence>
<reference evidence="5" key="1">
    <citation type="submission" date="2022-08" db="UniProtKB">
        <authorList>
            <consortium name="EnsemblMetazoa"/>
        </authorList>
    </citation>
    <scope>IDENTIFICATION</scope>
    <source>
        <strain evidence="5">Israel</strain>
    </source>
</reference>
<keyword evidence="1" id="KW-0646">Protease inhibitor</keyword>
<evidence type="ECO:0000259" key="4">
    <source>
        <dbReference type="SMART" id="SM00093"/>
    </source>
</evidence>
<feature type="domain" description="Serpin" evidence="4">
    <location>
        <begin position="49"/>
        <end position="406"/>
    </location>
</feature>
<dbReference type="SUPFAM" id="SSF56574">
    <property type="entry name" value="Serpins"/>
    <property type="match status" value="1"/>
</dbReference>
<name>A0A1B0DJV5_PHLPP</name>
<keyword evidence="2" id="KW-0722">Serine protease inhibitor</keyword>
<dbReference type="SMART" id="SM00093">
    <property type="entry name" value="SERPIN"/>
    <property type="match status" value="1"/>
</dbReference>
<dbReference type="PANTHER" id="PTHR11461:SF342">
    <property type="entry name" value="SERINE PROTEASE INHIBITOR 28DC"/>
    <property type="match status" value="1"/>
</dbReference>
<evidence type="ECO:0000256" key="3">
    <source>
        <dbReference type="RuleBase" id="RU000411"/>
    </source>
</evidence>
<dbReference type="InterPro" id="IPR023796">
    <property type="entry name" value="Serpin_dom"/>
</dbReference>
<dbReference type="InterPro" id="IPR042178">
    <property type="entry name" value="Serpin_sf_1"/>
</dbReference>
<dbReference type="EMBL" id="AJVK01001127">
    <property type="status" value="NOT_ANNOTATED_CDS"/>
    <property type="molecule type" value="Genomic_DNA"/>
</dbReference>
<dbReference type="VEuPathDB" id="VectorBase:PPAPM1_001920"/>
<sequence length="474" mass="53474">QSGFKPVDAVDYIPSSSNLDPTTLLRRDVTSASALQHDHTSKNVMNLAHKIGKTLLASEDANVIVYSPVSIAGALQLVLLGSNGETYNELLQLLSVDDPRSLHKDFGDSVNDLLATSVDDVNGGNERTNTITTGAGSLDHRVSIVNGIFVQNGFSIRPDYRSVVESIYRSEITELDFENHPDQAASFINDWVEKSTNGKVKNIVSESLSTDTRVIIASTLYFNSRWKDTFIEGGTKRREFYPDGLSGRHIMVDMMSFGGRLPYYYAREYNCQIIGVPYKNNLSTFYIIVPDDSNAFKLRQLQKDLTPDKIDYMISKMTLNTSILLLPKMHLTSEFKLKEVLSQLGVRTLFDEHLADLSLITDQDIYGKIGKLVPSALTQAGGNAASNHHHQYENREDFLIFSRLRGDDDEDHDEMDMHNVDSHRRKRATYKVASKFDYESEPLTLKDFVLRKRITKPHAEKKLSRSRRQVSDIP</sequence>
<organism evidence="5 6">
    <name type="scientific">Phlebotomus papatasi</name>
    <name type="common">Sandfly</name>
    <dbReference type="NCBI Taxonomy" id="29031"/>
    <lineage>
        <taxon>Eukaryota</taxon>
        <taxon>Metazoa</taxon>
        <taxon>Ecdysozoa</taxon>
        <taxon>Arthropoda</taxon>
        <taxon>Hexapoda</taxon>
        <taxon>Insecta</taxon>
        <taxon>Pterygota</taxon>
        <taxon>Neoptera</taxon>
        <taxon>Endopterygota</taxon>
        <taxon>Diptera</taxon>
        <taxon>Nematocera</taxon>
        <taxon>Psychodoidea</taxon>
        <taxon>Psychodidae</taxon>
        <taxon>Phlebotomus</taxon>
        <taxon>Phlebotomus</taxon>
    </lineage>
</organism>
<dbReference type="PANTHER" id="PTHR11461">
    <property type="entry name" value="SERINE PROTEASE INHIBITOR, SERPIN"/>
    <property type="match status" value="1"/>
</dbReference>
<dbReference type="Gene3D" id="3.30.497.10">
    <property type="entry name" value="Antithrombin, subunit I, domain 2"/>
    <property type="match status" value="1"/>
</dbReference>
<dbReference type="Proteomes" id="UP000092462">
    <property type="component" value="Unassembled WGS sequence"/>
</dbReference>
<dbReference type="InterPro" id="IPR042185">
    <property type="entry name" value="Serpin_sf_2"/>
</dbReference>
<dbReference type="VEuPathDB" id="VectorBase:PPAI008529"/>
<evidence type="ECO:0000256" key="1">
    <source>
        <dbReference type="ARBA" id="ARBA00022690"/>
    </source>
</evidence>
<dbReference type="EnsemblMetazoa" id="PPAI008529-RA">
    <property type="protein sequence ID" value="PPAI008529-PA"/>
    <property type="gene ID" value="PPAI008529"/>
</dbReference>
<dbReference type="AlphaFoldDB" id="A0A1B0DJV5"/>
<evidence type="ECO:0000256" key="2">
    <source>
        <dbReference type="ARBA" id="ARBA00022900"/>
    </source>
</evidence>
<comment type="similarity">
    <text evidence="3">Belongs to the serpin family.</text>
</comment>
<dbReference type="InterPro" id="IPR000215">
    <property type="entry name" value="Serpin_fam"/>
</dbReference>
<dbReference type="GO" id="GO:0004867">
    <property type="term" value="F:serine-type endopeptidase inhibitor activity"/>
    <property type="evidence" value="ECO:0007669"/>
    <property type="project" value="UniProtKB-KW"/>
</dbReference>
<evidence type="ECO:0000313" key="6">
    <source>
        <dbReference type="Proteomes" id="UP000092462"/>
    </source>
</evidence>
<dbReference type="Pfam" id="PF00079">
    <property type="entry name" value="Serpin"/>
    <property type="match status" value="1"/>
</dbReference>
<keyword evidence="6" id="KW-1185">Reference proteome</keyword>
<accession>A0A1B0DJV5</accession>
<proteinExistence type="inferred from homology"/>
<protein>
    <recommendedName>
        <fullName evidence="4">Serpin domain-containing protein</fullName>
    </recommendedName>
</protein>
<dbReference type="InterPro" id="IPR036186">
    <property type="entry name" value="Serpin_sf"/>
</dbReference>
<dbReference type="Gene3D" id="2.30.39.10">
    <property type="entry name" value="Alpha-1-antitrypsin, domain 1"/>
    <property type="match status" value="1"/>
</dbReference>